<dbReference type="Pfam" id="PF19420">
    <property type="entry name" value="DDAH_eukar"/>
    <property type="match status" value="1"/>
</dbReference>
<keyword evidence="2" id="KW-1185">Reference proteome</keyword>
<dbReference type="EMBL" id="VNHX01000018">
    <property type="protein sequence ID" value="TYP91772.1"/>
    <property type="molecule type" value="Genomic_DNA"/>
</dbReference>
<dbReference type="Gene3D" id="3.75.10.10">
    <property type="entry name" value="L-arginine/glycine Amidinotransferase, Chain A"/>
    <property type="match status" value="1"/>
</dbReference>
<name>A0A5S5DAJ7_9SPHI</name>
<evidence type="ECO:0000313" key="1">
    <source>
        <dbReference type="EMBL" id="TYP91772.1"/>
    </source>
</evidence>
<sequence length="304" mass="34367">MNQTTDTLLLVRPFDFRKNEETAVNNFFQEDPTGAGIASRAQAEFDGFVKLLKDHNINTLVVQDEGEFDTPDSVFPNNGISFHQHTAVLYPMFAENRRRERSLNLLDKLKRWGFTFDNVIDYTPYEQEGRFLEGTGSLILDRVNRIAYCSLSPRADAGIAHQFCIDFGYEPFIFEANQSVEGIRKPIYHTNVMMSVGTRFVAVCLDSIDNSYHRDRLIQRAKKTGKAVFEISEAQMMAFAGNILEVKSVSGDPYIVMSTQAYESFTSPQHQALNRWGKIIHGPLDTIETAGGGSARCMIAEVFY</sequence>
<gene>
    <name evidence="1" type="ORF">BC792_11818</name>
</gene>
<evidence type="ECO:0000313" key="2">
    <source>
        <dbReference type="Proteomes" id="UP000325105"/>
    </source>
</evidence>
<dbReference type="InterPro" id="IPR014541">
    <property type="entry name" value="Amdntrnsf_FN0238"/>
</dbReference>
<evidence type="ECO:0008006" key="3">
    <source>
        <dbReference type="Google" id="ProtNLM"/>
    </source>
</evidence>
<comment type="caution">
    <text evidence="1">The sequence shown here is derived from an EMBL/GenBank/DDBJ whole genome shotgun (WGS) entry which is preliminary data.</text>
</comment>
<dbReference type="AlphaFoldDB" id="A0A5S5DAJ7"/>
<dbReference type="PIRSF" id="PIRSF028188">
    <property type="entry name" value="Amdntrnsf_FN0238"/>
    <property type="match status" value="1"/>
</dbReference>
<dbReference type="NCBIfam" id="NF046062">
    <property type="entry name" value="citrull_CtlX"/>
    <property type="match status" value="1"/>
</dbReference>
<organism evidence="1 2">
    <name type="scientific">Sphingobacterium allocomposti</name>
    <dbReference type="NCBI Taxonomy" id="415956"/>
    <lineage>
        <taxon>Bacteria</taxon>
        <taxon>Pseudomonadati</taxon>
        <taxon>Bacteroidota</taxon>
        <taxon>Sphingobacteriia</taxon>
        <taxon>Sphingobacteriales</taxon>
        <taxon>Sphingobacteriaceae</taxon>
        <taxon>Sphingobacterium</taxon>
    </lineage>
</organism>
<dbReference type="Proteomes" id="UP000325105">
    <property type="component" value="Unassembled WGS sequence"/>
</dbReference>
<accession>A0A5S5DAJ7</accession>
<reference evidence="1 2" key="1">
    <citation type="submission" date="2019-07" db="EMBL/GenBank/DDBJ databases">
        <title>Genomic Encyclopedia of Archaeal and Bacterial Type Strains, Phase II (KMG-II): from individual species to whole genera.</title>
        <authorList>
            <person name="Goeker M."/>
        </authorList>
    </citation>
    <scope>NUCLEOTIDE SEQUENCE [LARGE SCALE GENOMIC DNA]</scope>
    <source>
        <strain evidence="1 2">DSM 18850</strain>
    </source>
</reference>
<dbReference type="PANTHER" id="PTHR43224">
    <property type="entry name" value="AMIDINOTRANSFERASE"/>
    <property type="match status" value="1"/>
</dbReference>
<protein>
    <recommendedName>
        <fullName evidence="3">Amidinotransferase</fullName>
    </recommendedName>
</protein>
<dbReference type="SUPFAM" id="SSF55909">
    <property type="entry name" value="Pentein"/>
    <property type="match status" value="1"/>
</dbReference>
<dbReference type="RefSeq" id="WP_148909429.1">
    <property type="nucleotide sequence ID" value="NZ_VNHX01000018.1"/>
</dbReference>
<dbReference type="PANTHER" id="PTHR43224:SF1">
    <property type="entry name" value="AMIDINOTRANSFERASE"/>
    <property type="match status" value="1"/>
</dbReference>
<proteinExistence type="predicted"/>
<dbReference type="OrthoDB" id="9788268at2"/>